<dbReference type="Gene3D" id="3.20.20.70">
    <property type="entry name" value="Aldolase class I"/>
    <property type="match status" value="1"/>
</dbReference>
<dbReference type="GO" id="GO:0004801">
    <property type="term" value="F:transaldolase activity"/>
    <property type="evidence" value="ECO:0007669"/>
    <property type="project" value="UniProtKB-EC"/>
</dbReference>
<name>A0A9K3DKS9_HELAN</name>
<dbReference type="InterPro" id="IPR013785">
    <property type="entry name" value="Aldolase_TIM"/>
</dbReference>
<gene>
    <name evidence="1" type="ORF">HanXRQr2_Chr17g0809671</name>
</gene>
<dbReference type="AlphaFoldDB" id="A0A9K3DKS9"/>
<keyword evidence="2" id="KW-1185">Reference proteome</keyword>
<protein>
    <submittedName>
        <fullName evidence="1">Transaldolase</fullName>
        <ecNumber evidence="1">2.2.1.2</ecNumber>
    </submittedName>
</protein>
<dbReference type="EC" id="2.2.1.2" evidence="1"/>
<evidence type="ECO:0000313" key="1">
    <source>
        <dbReference type="EMBL" id="KAF5756017.1"/>
    </source>
</evidence>
<keyword evidence="1" id="KW-0808">Transferase</keyword>
<comment type="caution">
    <text evidence="1">The sequence shown here is derived from an EMBL/GenBank/DDBJ whole genome shotgun (WGS) entry which is preliminary data.</text>
</comment>
<organism evidence="1 2">
    <name type="scientific">Helianthus annuus</name>
    <name type="common">Common sunflower</name>
    <dbReference type="NCBI Taxonomy" id="4232"/>
    <lineage>
        <taxon>Eukaryota</taxon>
        <taxon>Viridiplantae</taxon>
        <taxon>Streptophyta</taxon>
        <taxon>Embryophyta</taxon>
        <taxon>Tracheophyta</taxon>
        <taxon>Spermatophyta</taxon>
        <taxon>Magnoliopsida</taxon>
        <taxon>eudicotyledons</taxon>
        <taxon>Gunneridae</taxon>
        <taxon>Pentapetalae</taxon>
        <taxon>asterids</taxon>
        <taxon>campanulids</taxon>
        <taxon>Asterales</taxon>
        <taxon>Asteraceae</taxon>
        <taxon>Asteroideae</taxon>
        <taxon>Heliantheae alliance</taxon>
        <taxon>Heliantheae</taxon>
        <taxon>Helianthus</taxon>
    </lineage>
</organism>
<dbReference type="EMBL" id="MNCJ02000332">
    <property type="protein sequence ID" value="KAF5756017.1"/>
    <property type="molecule type" value="Genomic_DNA"/>
</dbReference>
<evidence type="ECO:0000313" key="2">
    <source>
        <dbReference type="Proteomes" id="UP000215914"/>
    </source>
</evidence>
<reference evidence="1" key="1">
    <citation type="journal article" date="2017" name="Nature">
        <title>The sunflower genome provides insights into oil metabolism, flowering and Asterid evolution.</title>
        <authorList>
            <person name="Badouin H."/>
            <person name="Gouzy J."/>
            <person name="Grassa C.J."/>
            <person name="Murat F."/>
            <person name="Staton S.E."/>
            <person name="Cottret L."/>
            <person name="Lelandais-Briere C."/>
            <person name="Owens G.L."/>
            <person name="Carrere S."/>
            <person name="Mayjonade B."/>
            <person name="Legrand L."/>
            <person name="Gill N."/>
            <person name="Kane N.C."/>
            <person name="Bowers J.E."/>
            <person name="Hubner S."/>
            <person name="Bellec A."/>
            <person name="Berard A."/>
            <person name="Berges H."/>
            <person name="Blanchet N."/>
            <person name="Boniface M.C."/>
            <person name="Brunel D."/>
            <person name="Catrice O."/>
            <person name="Chaidir N."/>
            <person name="Claudel C."/>
            <person name="Donnadieu C."/>
            <person name="Faraut T."/>
            <person name="Fievet G."/>
            <person name="Helmstetter N."/>
            <person name="King M."/>
            <person name="Knapp S.J."/>
            <person name="Lai Z."/>
            <person name="Le Paslier M.C."/>
            <person name="Lippi Y."/>
            <person name="Lorenzon L."/>
            <person name="Mandel J.R."/>
            <person name="Marage G."/>
            <person name="Marchand G."/>
            <person name="Marquand E."/>
            <person name="Bret-Mestries E."/>
            <person name="Morien E."/>
            <person name="Nambeesan S."/>
            <person name="Nguyen T."/>
            <person name="Pegot-Espagnet P."/>
            <person name="Pouilly N."/>
            <person name="Raftis F."/>
            <person name="Sallet E."/>
            <person name="Schiex T."/>
            <person name="Thomas J."/>
            <person name="Vandecasteele C."/>
            <person name="Vares D."/>
            <person name="Vear F."/>
            <person name="Vautrin S."/>
            <person name="Crespi M."/>
            <person name="Mangin B."/>
            <person name="Burke J.M."/>
            <person name="Salse J."/>
            <person name="Munos S."/>
            <person name="Vincourt P."/>
            <person name="Rieseberg L.H."/>
            <person name="Langlade N.B."/>
        </authorList>
    </citation>
    <scope>NUCLEOTIDE SEQUENCE</scope>
    <source>
        <tissue evidence="1">Leaves</tissue>
    </source>
</reference>
<dbReference type="Gramene" id="mRNA:HanXRQr2_Chr17g0809671">
    <property type="protein sequence ID" value="mRNA:HanXRQr2_Chr17g0809671"/>
    <property type="gene ID" value="HanXRQr2_Chr17g0809671"/>
</dbReference>
<dbReference type="Proteomes" id="UP000215914">
    <property type="component" value="Unassembled WGS sequence"/>
</dbReference>
<reference evidence="1" key="2">
    <citation type="submission" date="2020-06" db="EMBL/GenBank/DDBJ databases">
        <title>Helianthus annuus Genome sequencing and assembly Release 2.</title>
        <authorList>
            <person name="Gouzy J."/>
            <person name="Langlade N."/>
            <person name="Munos S."/>
        </authorList>
    </citation>
    <scope>NUCLEOTIDE SEQUENCE</scope>
    <source>
        <tissue evidence="1">Leaves</tissue>
    </source>
</reference>
<sequence length="96" mass="10370">MIKGDLQLIFSLSIIYVAAIGDFLHGLEASGLHDLSRVTSVASFFVSRVETLVDKMLEKIGTPDALKRQGKVSTIPDQGLQAFVDHGTVGRTIDRG</sequence>
<accession>A0A9K3DKS9</accession>
<proteinExistence type="predicted"/>